<accession>A0A1Y2IXG5</accession>
<dbReference type="OrthoDB" id="2758586at2759"/>
<protein>
    <submittedName>
        <fullName evidence="3">Uncharacterized protein</fullName>
    </submittedName>
</protein>
<keyword evidence="2" id="KW-0812">Transmembrane</keyword>
<evidence type="ECO:0000313" key="4">
    <source>
        <dbReference type="Proteomes" id="UP000193067"/>
    </source>
</evidence>
<sequence>MSPLQTRAQARRKSIAVTADGIRRGAPTDTVKASKRRDTLFVIEQRGRRIALAERTVQVNTGTQRIAAASRKPTCHPGAPRWVEVESESLPPVKDVIKRDLAVQSQQTPRVRWARRNRIFSWSQHEDTPRPPKAEKPLTPILVHRDPSRVRLLPPMAPTAPQAEEDPEDMRGRPRVHRDLVNTPPSKVTVRSRTRSRTQSIAPVSAIEEKNLPSGTISDMLTENVCAPRGFRRNAVSLESIRRPASAASNTGSQSRPRSLTRVHMLSPWPTTLTSVEDDLSISVLVIPPTPRAFKPDETGATSLSAQQRLHPSLATTSRSFAQQPHRLNKTDQYILRFGVAYAVLITLLFMPIFGLW</sequence>
<keyword evidence="2" id="KW-0472">Membrane</keyword>
<gene>
    <name evidence="3" type="ORF">PYCCODRAFT_1183001</name>
</gene>
<feature type="compositionally biased region" description="Basic and acidic residues" evidence="1">
    <location>
        <begin position="169"/>
        <end position="180"/>
    </location>
</feature>
<keyword evidence="2" id="KW-1133">Transmembrane helix</keyword>
<evidence type="ECO:0000313" key="3">
    <source>
        <dbReference type="EMBL" id="OSD05845.1"/>
    </source>
</evidence>
<name>A0A1Y2IXG5_TRAC3</name>
<dbReference type="AlphaFoldDB" id="A0A1Y2IXG5"/>
<proteinExistence type="predicted"/>
<keyword evidence="4" id="KW-1185">Reference proteome</keyword>
<dbReference type="Proteomes" id="UP000193067">
    <property type="component" value="Unassembled WGS sequence"/>
</dbReference>
<organism evidence="3 4">
    <name type="scientific">Trametes coccinea (strain BRFM310)</name>
    <name type="common">Pycnoporus coccineus</name>
    <dbReference type="NCBI Taxonomy" id="1353009"/>
    <lineage>
        <taxon>Eukaryota</taxon>
        <taxon>Fungi</taxon>
        <taxon>Dikarya</taxon>
        <taxon>Basidiomycota</taxon>
        <taxon>Agaricomycotina</taxon>
        <taxon>Agaricomycetes</taxon>
        <taxon>Polyporales</taxon>
        <taxon>Polyporaceae</taxon>
        <taxon>Trametes</taxon>
    </lineage>
</organism>
<feature type="transmembrane region" description="Helical" evidence="2">
    <location>
        <begin position="334"/>
        <end position="354"/>
    </location>
</feature>
<evidence type="ECO:0000256" key="1">
    <source>
        <dbReference type="SAM" id="MobiDB-lite"/>
    </source>
</evidence>
<evidence type="ECO:0000256" key="2">
    <source>
        <dbReference type="SAM" id="Phobius"/>
    </source>
</evidence>
<feature type="region of interest" description="Disordered" evidence="1">
    <location>
        <begin position="155"/>
        <end position="199"/>
    </location>
</feature>
<dbReference type="EMBL" id="KZ084092">
    <property type="protein sequence ID" value="OSD05845.1"/>
    <property type="molecule type" value="Genomic_DNA"/>
</dbReference>
<reference evidence="3 4" key="1">
    <citation type="journal article" date="2015" name="Biotechnol. Biofuels">
        <title>Enhanced degradation of softwood versus hardwood by the white-rot fungus Pycnoporus coccineus.</title>
        <authorList>
            <person name="Couturier M."/>
            <person name="Navarro D."/>
            <person name="Chevret D."/>
            <person name="Henrissat B."/>
            <person name="Piumi F."/>
            <person name="Ruiz-Duenas F.J."/>
            <person name="Martinez A.T."/>
            <person name="Grigoriev I.V."/>
            <person name="Riley R."/>
            <person name="Lipzen A."/>
            <person name="Berrin J.G."/>
            <person name="Master E.R."/>
            <person name="Rosso M.N."/>
        </authorList>
    </citation>
    <scope>NUCLEOTIDE SEQUENCE [LARGE SCALE GENOMIC DNA]</scope>
    <source>
        <strain evidence="3 4">BRFM310</strain>
    </source>
</reference>